<dbReference type="GO" id="GO:0003688">
    <property type="term" value="F:DNA replication origin binding"/>
    <property type="evidence" value="ECO:0007669"/>
    <property type="project" value="TreeGrafter"/>
</dbReference>
<sequence length="540" mass="61680">MSNKSVTRLYKNGIIANDIHLIIKNWTIDYKDISMILSDDTTFFASLKSVVNTKDIQQCRKLLGLANNIDLAMICVIVMSNTFVNNDDLVTNWVASDMQESSIRISVRGKLPPELKAINTGTICAILNPDIKEQMVKTDLKCINIRQMDDILIIGELDGLQFCKGITSKGTACRNFVYTHNQGDFCKFHVKSGTKTKKVSSAVKTNVEHPNTKVGSTLTDDRYIHIYPTSIKKVNTPFTFTDSGYLNKPKETINKLGDLNILVQKVISERNNDVNKDTRSLSNNETKARSSGNITKSARSKEFERLAQMIHEHSLKGTKEYKQILGSLQLIVRRLDGVSSDVIERCEIMKSCNRLLDHPIESIAISSLKLRRAIRKHLKTPNKNLTTHRFTGSVCSGHKPTQTDTKDEEGMKIKDRLKELEKMDIAEEYKQTIKFIEVLAYYCEECDRWAEHINPYCKQENHTFIRKKVKKESHFCMNEKCRYKYYSLNGQNPTLCPKCKESTIISEKTSFYNPRPDYLLPNEILLDCEIGAHRPRDANS</sequence>
<dbReference type="InterPro" id="IPR040184">
    <property type="entry name" value="Mcm10"/>
</dbReference>
<accession>L0B1H8</accession>
<dbReference type="Gene3D" id="2.40.50.140">
    <property type="entry name" value="Nucleic acid-binding proteins"/>
    <property type="match status" value="1"/>
</dbReference>
<dbReference type="KEGG" id="beq:BEWA_005140"/>
<evidence type="ECO:0000313" key="4">
    <source>
        <dbReference type="EMBL" id="AFZ81106.1"/>
    </source>
</evidence>
<evidence type="ECO:0000259" key="3">
    <source>
        <dbReference type="Pfam" id="PF09329"/>
    </source>
</evidence>
<gene>
    <name evidence="4" type="ORF">BEWA_005140</name>
</gene>
<reference evidence="4 5" key="1">
    <citation type="journal article" date="2012" name="BMC Genomics">
        <title>Comparative genomic analysis and phylogenetic position of Theileria equi.</title>
        <authorList>
            <person name="Kappmeyer L.S."/>
            <person name="Thiagarajan M."/>
            <person name="Herndon D.R."/>
            <person name="Ramsay J.D."/>
            <person name="Caler E."/>
            <person name="Djikeng A."/>
            <person name="Gillespie J.J."/>
            <person name="Lau A.O."/>
            <person name="Roalson E.H."/>
            <person name="Silva J.C."/>
            <person name="Silva M.G."/>
            <person name="Suarez C.E."/>
            <person name="Ueti M.W."/>
            <person name="Nene V.M."/>
            <person name="Mealey R.H."/>
            <person name="Knowles D.P."/>
            <person name="Brayton K.A."/>
        </authorList>
    </citation>
    <scope>NUCLEOTIDE SEQUENCE [LARGE SCALE GENOMIC DNA]</scope>
    <source>
        <strain evidence="4 5">WA</strain>
    </source>
</reference>
<dbReference type="Pfam" id="PF09329">
    <property type="entry name" value="zf-primase"/>
    <property type="match status" value="1"/>
</dbReference>
<feature type="region of interest" description="Disordered" evidence="2">
    <location>
        <begin position="389"/>
        <end position="408"/>
    </location>
</feature>
<evidence type="ECO:0000313" key="5">
    <source>
        <dbReference type="Proteomes" id="UP000031512"/>
    </source>
</evidence>
<dbReference type="InterPro" id="IPR015408">
    <property type="entry name" value="Znf_Mcm10/DnaG"/>
</dbReference>
<evidence type="ECO:0000256" key="1">
    <source>
        <dbReference type="ARBA" id="ARBA00009679"/>
    </source>
</evidence>
<dbReference type="GO" id="GO:0003697">
    <property type="term" value="F:single-stranded DNA binding"/>
    <property type="evidence" value="ECO:0007669"/>
    <property type="project" value="InterPro"/>
</dbReference>
<dbReference type="Proteomes" id="UP000031512">
    <property type="component" value="Chromosome 3"/>
</dbReference>
<organism evidence="4 5">
    <name type="scientific">Theileria equi strain WA</name>
    <dbReference type="NCBI Taxonomy" id="1537102"/>
    <lineage>
        <taxon>Eukaryota</taxon>
        <taxon>Sar</taxon>
        <taxon>Alveolata</taxon>
        <taxon>Apicomplexa</taxon>
        <taxon>Aconoidasida</taxon>
        <taxon>Piroplasmida</taxon>
        <taxon>Theileriidae</taxon>
        <taxon>Theileria</taxon>
    </lineage>
</organism>
<comment type="similarity">
    <text evidence="1">Belongs to the MCM10 family.</text>
</comment>
<name>L0B1H8_THEEQ</name>
<protein>
    <recommendedName>
        <fullName evidence="3">Zinc finger Mcm10/DnaG-type domain-containing protein</fullName>
    </recommendedName>
</protein>
<dbReference type="EMBL" id="CP001670">
    <property type="protein sequence ID" value="AFZ81106.1"/>
    <property type="molecule type" value="Genomic_DNA"/>
</dbReference>
<dbReference type="AlphaFoldDB" id="L0B1H8"/>
<dbReference type="GeneID" id="15805732"/>
<feature type="region of interest" description="Disordered" evidence="2">
    <location>
        <begin position="275"/>
        <end position="295"/>
    </location>
</feature>
<feature type="compositionally biased region" description="Polar residues" evidence="2">
    <location>
        <begin position="280"/>
        <end position="295"/>
    </location>
</feature>
<dbReference type="PANTHER" id="PTHR13454:SF11">
    <property type="entry name" value="PROTEIN MCM10 HOMOLOG"/>
    <property type="match status" value="1"/>
</dbReference>
<feature type="compositionally biased region" description="Polar residues" evidence="2">
    <location>
        <begin position="389"/>
        <end position="403"/>
    </location>
</feature>
<feature type="domain" description="Zinc finger Mcm10/DnaG-type" evidence="3">
    <location>
        <begin position="156"/>
        <end position="197"/>
    </location>
</feature>
<dbReference type="PANTHER" id="PTHR13454">
    <property type="entry name" value="PROTEIN MCM10 HOMOLOG"/>
    <property type="match status" value="1"/>
</dbReference>
<dbReference type="GO" id="GO:0006270">
    <property type="term" value="P:DNA replication initiation"/>
    <property type="evidence" value="ECO:0007669"/>
    <property type="project" value="InterPro"/>
</dbReference>
<dbReference type="STRING" id="1537102.L0B1H8"/>
<proteinExistence type="inferred from homology"/>
<dbReference type="VEuPathDB" id="PiroplasmaDB:BEWA_005140"/>
<evidence type="ECO:0000256" key="2">
    <source>
        <dbReference type="SAM" id="MobiDB-lite"/>
    </source>
</evidence>
<dbReference type="GO" id="GO:0043596">
    <property type="term" value="C:nuclear replication fork"/>
    <property type="evidence" value="ECO:0007669"/>
    <property type="project" value="TreeGrafter"/>
</dbReference>
<dbReference type="eggNOG" id="ENOG502RXI2">
    <property type="taxonomic scope" value="Eukaryota"/>
</dbReference>
<dbReference type="InterPro" id="IPR012340">
    <property type="entry name" value="NA-bd_OB-fold"/>
</dbReference>
<dbReference type="OrthoDB" id="273123at2759"/>
<keyword evidence="5" id="KW-1185">Reference proteome</keyword>
<dbReference type="RefSeq" id="XP_004830772.1">
    <property type="nucleotide sequence ID" value="XM_004830715.1"/>
</dbReference>